<accession>A0A0F9VHZ9</accession>
<sequence>MEVGGYSMPTFSSVLIRQMWEEHQQECDRQDRIIEAQMQAEEELREDRRKYPLFYWKELTSGNP</sequence>
<proteinExistence type="predicted"/>
<dbReference type="EMBL" id="LAZR01000350">
    <property type="protein sequence ID" value="KKN73136.1"/>
    <property type="molecule type" value="Genomic_DNA"/>
</dbReference>
<gene>
    <name evidence="1" type="ORF">LCGC14_0404450</name>
</gene>
<reference evidence="1" key="1">
    <citation type="journal article" date="2015" name="Nature">
        <title>Complex archaea that bridge the gap between prokaryotes and eukaryotes.</title>
        <authorList>
            <person name="Spang A."/>
            <person name="Saw J.H."/>
            <person name="Jorgensen S.L."/>
            <person name="Zaremba-Niedzwiedzka K."/>
            <person name="Martijn J."/>
            <person name="Lind A.E."/>
            <person name="van Eijk R."/>
            <person name="Schleper C."/>
            <person name="Guy L."/>
            <person name="Ettema T.J."/>
        </authorList>
    </citation>
    <scope>NUCLEOTIDE SEQUENCE</scope>
</reference>
<name>A0A0F9VHZ9_9ZZZZ</name>
<dbReference type="AlphaFoldDB" id="A0A0F9VHZ9"/>
<evidence type="ECO:0000313" key="1">
    <source>
        <dbReference type="EMBL" id="KKN73136.1"/>
    </source>
</evidence>
<comment type="caution">
    <text evidence="1">The sequence shown here is derived from an EMBL/GenBank/DDBJ whole genome shotgun (WGS) entry which is preliminary data.</text>
</comment>
<protein>
    <submittedName>
        <fullName evidence="1">Uncharacterized protein</fullName>
    </submittedName>
</protein>
<organism evidence="1">
    <name type="scientific">marine sediment metagenome</name>
    <dbReference type="NCBI Taxonomy" id="412755"/>
    <lineage>
        <taxon>unclassified sequences</taxon>
        <taxon>metagenomes</taxon>
        <taxon>ecological metagenomes</taxon>
    </lineage>
</organism>